<keyword evidence="1" id="KW-0723">Serine/threonine-protein kinase</keyword>
<dbReference type="Proteomes" id="UP000252139">
    <property type="component" value="Unassembled WGS sequence"/>
</dbReference>
<keyword evidence="5" id="KW-0067">ATP-binding</keyword>
<dbReference type="EMBL" id="PJQL01001215">
    <property type="protein sequence ID" value="RCH89865.1"/>
    <property type="molecule type" value="Genomic_DNA"/>
</dbReference>
<dbReference type="PROSITE" id="PS50011">
    <property type="entry name" value="PROTEIN_KINASE_DOM"/>
    <property type="match status" value="1"/>
</dbReference>
<dbReference type="PROSITE" id="PS00108">
    <property type="entry name" value="PROTEIN_KINASE_ST"/>
    <property type="match status" value="1"/>
</dbReference>
<evidence type="ECO:0000313" key="7">
    <source>
        <dbReference type="EMBL" id="RCH89865.1"/>
    </source>
</evidence>
<keyword evidence="2" id="KW-0808">Transferase</keyword>
<sequence length="214" mass="24094">PGIVGIIKVYDEAEYFHLVMEYFPEGDLYSLIVNSKCLSEEHTRIIFRQLLSAVNFLHQAGVVHRDIKPENILMVSKANLQVKICDFGLAALHKRNLLHSYCGSPSYVAPEIISLQGTTESGYGNSCDIWSLGIVLYVCLCGHPPFYGDEYASIEQKILSGSLDHSEQLPVWNSLSHTVKHLIKRLLKVKPEERPTAAEALNDPWFNIEPIDNE</sequence>
<evidence type="ECO:0000256" key="1">
    <source>
        <dbReference type="ARBA" id="ARBA00022527"/>
    </source>
</evidence>
<evidence type="ECO:0000256" key="2">
    <source>
        <dbReference type="ARBA" id="ARBA00022679"/>
    </source>
</evidence>
<dbReference type="STRING" id="86630.A0A367JIZ7"/>
<dbReference type="SUPFAM" id="SSF56112">
    <property type="entry name" value="Protein kinase-like (PK-like)"/>
    <property type="match status" value="1"/>
</dbReference>
<accession>A0A367JIZ7</accession>
<evidence type="ECO:0000259" key="6">
    <source>
        <dbReference type="PROSITE" id="PS50011"/>
    </source>
</evidence>
<keyword evidence="3" id="KW-0547">Nucleotide-binding</keyword>
<dbReference type="GO" id="GO:0005524">
    <property type="term" value="F:ATP binding"/>
    <property type="evidence" value="ECO:0007669"/>
    <property type="project" value="UniProtKB-KW"/>
</dbReference>
<keyword evidence="4" id="KW-0418">Kinase</keyword>
<dbReference type="Pfam" id="PF00069">
    <property type="entry name" value="Pkinase"/>
    <property type="match status" value="1"/>
</dbReference>
<keyword evidence="8" id="KW-1185">Reference proteome</keyword>
<proteinExistence type="predicted"/>
<evidence type="ECO:0000313" key="8">
    <source>
        <dbReference type="Proteomes" id="UP000252139"/>
    </source>
</evidence>
<reference evidence="7 8" key="1">
    <citation type="journal article" date="2018" name="G3 (Bethesda)">
        <title>Phylogenetic and Phylogenomic Definition of Rhizopus Species.</title>
        <authorList>
            <person name="Gryganskyi A.P."/>
            <person name="Golan J."/>
            <person name="Dolatabadi S."/>
            <person name="Mondo S."/>
            <person name="Robb S."/>
            <person name="Idnurm A."/>
            <person name="Muszewska A."/>
            <person name="Steczkiewicz K."/>
            <person name="Masonjones S."/>
            <person name="Liao H.L."/>
            <person name="Gajdeczka M.T."/>
            <person name="Anike F."/>
            <person name="Vuek A."/>
            <person name="Anishchenko I.M."/>
            <person name="Voigt K."/>
            <person name="de Hoog G.S."/>
            <person name="Smith M.E."/>
            <person name="Heitman J."/>
            <person name="Vilgalys R."/>
            <person name="Stajich J.E."/>
        </authorList>
    </citation>
    <scope>NUCLEOTIDE SEQUENCE [LARGE SCALE GENOMIC DNA]</scope>
    <source>
        <strain evidence="7 8">CBS 357.93</strain>
    </source>
</reference>
<dbReference type="InterPro" id="IPR050205">
    <property type="entry name" value="CDPK_Ser/Thr_kinases"/>
</dbReference>
<dbReference type="OrthoDB" id="2226524at2759"/>
<comment type="caution">
    <text evidence="7">The sequence shown here is derived from an EMBL/GenBank/DDBJ whole genome shotgun (WGS) entry which is preliminary data.</text>
</comment>
<evidence type="ECO:0000256" key="5">
    <source>
        <dbReference type="ARBA" id="ARBA00022840"/>
    </source>
</evidence>
<dbReference type="FunFam" id="1.10.510.10:FF:000571">
    <property type="entry name" value="Maternal embryonic leucine zipper kinase"/>
    <property type="match status" value="1"/>
</dbReference>
<gene>
    <name evidence="7" type="ORF">CU097_011960</name>
</gene>
<dbReference type="GO" id="GO:0004674">
    <property type="term" value="F:protein serine/threonine kinase activity"/>
    <property type="evidence" value="ECO:0007669"/>
    <property type="project" value="UniProtKB-KW"/>
</dbReference>
<protein>
    <recommendedName>
        <fullName evidence="6">Protein kinase domain-containing protein</fullName>
    </recommendedName>
</protein>
<name>A0A367JIZ7_RHIAZ</name>
<dbReference type="InterPro" id="IPR011009">
    <property type="entry name" value="Kinase-like_dom_sf"/>
</dbReference>
<dbReference type="Gene3D" id="1.10.510.10">
    <property type="entry name" value="Transferase(Phosphotransferase) domain 1"/>
    <property type="match status" value="1"/>
</dbReference>
<dbReference type="InterPro" id="IPR000719">
    <property type="entry name" value="Prot_kinase_dom"/>
</dbReference>
<dbReference type="InterPro" id="IPR008271">
    <property type="entry name" value="Ser/Thr_kinase_AS"/>
</dbReference>
<dbReference type="SMART" id="SM00220">
    <property type="entry name" value="S_TKc"/>
    <property type="match status" value="1"/>
</dbReference>
<dbReference type="PANTHER" id="PTHR24349">
    <property type="entry name" value="SERINE/THREONINE-PROTEIN KINASE"/>
    <property type="match status" value="1"/>
</dbReference>
<dbReference type="AlphaFoldDB" id="A0A367JIZ7"/>
<evidence type="ECO:0000256" key="3">
    <source>
        <dbReference type="ARBA" id="ARBA00022741"/>
    </source>
</evidence>
<organism evidence="7 8">
    <name type="scientific">Rhizopus azygosporus</name>
    <name type="common">Rhizopus microsporus var. azygosporus</name>
    <dbReference type="NCBI Taxonomy" id="86630"/>
    <lineage>
        <taxon>Eukaryota</taxon>
        <taxon>Fungi</taxon>
        <taxon>Fungi incertae sedis</taxon>
        <taxon>Mucoromycota</taxon>
        <taxon>Mucoromycotina</taxon>
        <taxon>Mucoromycetes</taxon>
        <taxon>Mucorales</taxon>
        <taxon>Mucorineae</taxon>
        <taxon>Rhizopodaceae</taxon>
        <taxon>Rhizopus</taxon>
    </lineage>
</organism>
<feature type="non-terminal residue" evidence="7">
    <location>
        <position position="1"/>
    </location>
</feature>
<feature type="domain" description="Protein kinase" evidence="6">
    <location>
        <begin position="1"/>
        <end position="206"/>
    </location>
</feature>
<evidence type="ECO:0000256" key="4">
    <source>
        <dbReference type="ARBA" id="ARBA00022777"/>
    </source>
</evidence>